<keyword evidence="4" id="KW-1185">Reference proteome</keyword>
<dbReference type="Proteomes" id="UP000293360">
    <property type="component" value="Unassembled WGS sequence"/>
</dbReference>
<dbReference type="InterPro" id="IPR036249">
    <property type="entry name" value="Thioredoxin-like_sf"/>
</dbReference>
<sequence length="233" mass="26432">MSAQEIVLFDLPSKAPLKSWSLNPWKTRLALNYKGLEYPNIKPRLEKHLPGRELYTIPTVIMPNGDYITDSFEIADALEKAFPAPSLHLDSPYLEKLKAVMPDIMAALVGVYVPLVPERLLNEASKPYWYETREAKVGMPLDRLARERGGDEAWKAAAPHLHKVTALLGENADGPFFMGKEVSFADFVWAGFLIFYRRIGDDVFQKLLDATGNRDLHLKLLEGVKPWSERDDH</sequence>
<dbReference type="Gene3D" id="3.40.30.10">
    <property type="entry name" value="Glutaredoxin"/>
    <property type="match status" value="1"/>
</dbReference>
<dbReference type="STRING" id="155417.A0A4Q4TGQ0"/>
<dbReference type="AlphaFoldDB" id="A0A4Q4TGQ0"/>
<dbReference type="Gene3D" id="1.20.1050.10">
    <property type="match status" value="1"/>
</dbReference>
<feature type="domain" description="Glutathione S-transferase UstS-like C-terminal" evidence="2">
    <location>
        <begin position="99"/>
        <end position="201"/>
    </location>
</feature>
<dbReference type="SUPFAM" id="SSF47616">
    <property type="entry name" value="GST C-terminal domain-like"/>
    <property type="match status" value="1"/>
</dbReference>
<dbReference type="EMBL" id="QJNU01000144">
    <property type="protein sequence ID" value="RYP06051.1"/>
    <property type="molecule type" value="Genomic_DNA"/>
</dbReference>
<protein>
    <submittedName>
        <fullName evidence="3">Uncharacterized protein</fullName>
    </submittedName>
</protein>
<dbReference type="OrthoDB" id="4951845at2759"/>
<name>A0A4Q4TGQ0_9PEZI</name>
<accession>A0A4Q4TGQ0</accession>
<reference evidence="3 4" key="1">
    <citation type="submission" date="2018-06" db="EMBL/GenBank/DDBJ databases">
        <title>Complete Genomes of Monosporascus.</title>
        <authorList>
            <person name="Robinson A.J."/>
            <person name="Natvig D.O."/>
        </authorList>
    </citation>
    <scope>NUCLEOTIDE SEQUENCE [LARGE SCALE GENOMIC DNA]</scope>
    <source>
        <strain evidence="3 4">CBS 110550</strain>
    </source>
</reference>
<dbReference type="InterPro" id="IPR054416">
    <property type="entry name" value="GST_UstS-like_C"/>
</dbReference>
<gene>
    <name evidence="3" type="ORF">DL764_003414</name>
</gene>
<evidence type="ECO:0000259" key="1">
    <source>
        <dbReference type="Pfam" id="PF13409"/>
    </source>
</evidence>
<proteinExistence type="predicted"/>
<evidence type="ECO:0000313" key="3">
    <source>
        <dbReference type="EMBL" id="RYP06051.1"/>
    </source>
</evidence>
<organism evidence="3 4">
    <name type="scientific">Monosporascus ibericus</name>
    <dbReference type="NCBI Taxonomy" id="155417"/>
    <lineage>
        <taxon>Eukaryota</taxon>
        <taxon>Fungi</taxon>
        <taxon>Dikarya</taxon>
        <taxon>Ascomycota</taxon>
        <taxon>Pezizomycotina</taxon>
        <taxon>Sordariomycetes</taxon>
        <taxon>Xylariomycetidae</taxon>
        <taxon>Xylariales</taxon>
        <taxon>Xylariales incertae sedis</taxon>
        <taxon>Monosporascus</taxon>
    </lineage>
</organism>
<dbReference type="Pfam" id="PF13409">
    <property type="entry name" value="GST_N_2"/>
    <property type="match status" value="1"/>
</dbReference>
<evidence type="ECO:0000259" key="2">
    <source>
        <dbReference type="Pfam" id="PF22041"/>
    </source>
</evidence>
<evidence type="ECO:0000313" key="4">
    <source>
        <dbReference type="Proteomes" id="UP000293360"/>
    </source>
</evidence>
<dbReference type="SUPFAM" id="SSF52833">
    <property type="entry name" value="Thioredoxin-like"/>
    <property type="match status" value="1"/>
</dbReference>
<dbReference type="Pfam" id="PF22041">
    <property type="entry name" value="GST_C_7"/>
    <property type="match status" value="1"/>
</dbReference>
<dbReference type="InterPro" id="IPR004045">
    <property type="entry name" value="Glutathione_S-Trfase_N"/>
</dbReference>
<dbReference type="InterPro" id="IPR036282">
    <property type="entry name" value="Glutathione-S-Trfase_C_sf"/>
</dbReference>
<feature type="domain" description="GST N-terminal" evidence="1">
    <location>
        <begin position="20"/>
        <end position="80"/>
    </location>
</feature>
<comment type="caution">
    <text evidence="3">The sequence shown here is derived from an EMBL/GenBank/DDBJ whole genome shotgun (WGS) entry which is preliminary data.</text>
</comment>